<dbReference type="Pfam" id="PF13449">
    <property type="entry name" value="Phytase-like"/>
    <property type="match status" value="1"/>
</dbReference>
<proteinExistence type="predicted"/>
<evidence type="ECO:0000313" key="2">
    <source>
        <dbReference type="EMBL" id="SDB05383.1"/>
    </source>
</evidence>
<gene>
    <name evidence="2" type="ORF">SAMN02982931_00379</name>
</gene>
<evidence type="ECO:0000313" key="3">
    <source>
        <dbReference type="Proteomes" id="UP000199071"/>
    </source>
</evidence>
<dbReference type="InterPro" id="IPR027372">
    <property type="entry name" value="Phytase-like_dom"/>
</dbReference>
<dbReference type="PIRSF" id="PIRSF031900">
    <property type="entry name" value="UCP031900"/>
    <property type="match status" value="1"/>
</dbReference>
<organism evidence="2 3">
    <name type="scientific">Bauldia litoralis</name>
    <dbReference type="NCBI Taxonomy" id="665467"/>
    <lineage>
        <taxon>Bacteria</taxon>
        <taxon>Pseudomonadati</taxon>
        <taxon>Pseudomonadota</taxon>
        <taxon>Alphaproteobacteria</taxon>
        <taxon>Hyphomicrobiales</taxon>
        <taxon>Kaistiaceae</taxon>
        <taxon>Bauldia</taxon>
    </lineage>
</organism>
<evidence type="ECO:0000259" key="1">
    <source>
        <dbReference type="Pfam" id="PF13449"/>
    </source>
</evidence>
<keyword evidence="3" id="KW-1185">Reference proteome</keyword>
<protein>
    <recommendedName>
        <fullName evidence="1">Phytase-like domain-containing protein</fullName>
    </recommendedName>
</protein>
<dbReference type="Proteomes" id="UP000199071">
    <property type="component" value="Unassembled WGS sequence"/>
</dbReference>
<feature type="domain" description="Phytase-like" evidence="1">
    <location>
        <begin position="73"/>
        <end position="325"/>
    </location>
</feature>
<dbReference type="AlphaFoldDB" id="A0A1G6ABD0"/>
<reference evidence="2 3" key="1">
    <citation type="submission" date="2016-10" db="EMBL/GenBank/DDBJ databases">
        <authorList>
            <person name="de Groot N.N."/>
        </authorList>
    </citation>
    <scope>NUCLEOTIDE SEQUENCE [LARGE SCALE GENOMIC DNA]</scope>
    <source>
        <strain evidence="2 3">ATCC 35022</strain>
    </source>
</reference>
<dbReference type="STRING" id="665467.SAMN02982931_00379"/>
<dbReference type="RefSeq" id="WP_090874511.1">
    <property type="nucleotide sequence ID" value="NZ_FMXQ01000001.1"/>
</dbReference>
<dbReference type="EMBL" id="FMXQ01000001">
    <property type="protein sequence ID" value="SDB05383.1"/>
    <property type="molecule type" value="Genomic_DNA"/>
</dbReference>
<accession>A0A1G6ABD0</accession>
<name>A0A1G6ABD0_9HYPH</name>
<sequence length="341" mass="36669">MIRRSWRHRYRAALAGAFLVLAAPLAALAVSPGFRPIALEARQIDDFLPSLPEQVFGPLEFRGGLELTSTDRQFGSLSGLDFASDGTLYAVADRGRWFAARPVEKDGRLVGLEDPRIAPILNNAGQPLSGKAWGDAEGLRIRRDGDRDVAYVTFEGVNDLREFGGDDFVLASSRSVALPRAARDLPHNEGLEGLAIAPEAGLLGGAIVVIAEEALGNSDRHGGWIVGGPEAGAFSIESAGTYSITDAAFLPDGDLLLLERSLRFPFGFTMRLRRIAGQDLAPGATVDGEILVEADLRYQIDNMEGLAVGRNEVGETIIAIVSDDNESPLQRTLLLYFALKD</sequence>
<dbReference type="OrthoDB" id="9798693at2"/>
<dbReference type="InterPro" id="IPR014567">
    <property type="entry name" value="UCP031900"/>
</dbReference>